<feature type="non-terminal residue" evidence="1">
    <location>
        <position position="54"/>
    </location>
</feature>
<sequence length="54" mass="6034">SPLFSQSNISLTYSKIPISQRIKLILLNVSLNFKPTPTHPGTWSWFPSSTLSCV</sequence>
<proteinExistence type="predicted"/>
<accession>L8IYL3</accession>
<feature type="non-terminal residue" evidence="1">
    <location>
        <position position="1"/>
    </location>
</feature>
<organism evidence="1 2">
    <name type="scientific">Bos mutus</name>
    <name type="common">wild yak</name>
    <dbReference type="NCBI Taxonomy" id="72004"/>
    <lineage>
        <taxon>Eukaryota</taxon>
        <taxon>Metazoa</taxon>
        <taxon>Chordata</taxon>
        <taxon>Craniata</taxon>
        <taxon>Vertebrata</taxon>
        <taxon>Euteleostomi</taxon>
        <taxon>Mammalia</taxon>
        <taxon>Eutheria</taxon>
        <taxon>Laurasiatheria</taxon>
        <taxon>Artiodactyla</taxon>
        <taxon>Ruminantia</taxon>
        <taxon>Pecora</taxon>
        <taxon>Bovidae</taxon>
        <taxon>Bovinae</taxon>
        <taxon>Bos</taxon>
    </lineage>
</organism>
<dbReference type="AlphaFoldDB" id="L8IYL3"/>
<dbReference type="EMBL" id="JH880414">
    <property type="protein sequence ID" value="ELR61730.1"/>
    <property type="molecule type" value="Genomic_DNA"/>
</dbReference>
<reference evidence="1 2" key="1">
    <citation type="journal article" date="2012" name="Nat. Genet.">
        <title>The yak genome and adaptation to life at high altitude.</title>
        <authorList>
            <person name="Qiu Q."/>
            <person name="Zhang G."/>
            <person name="Ma T."/>
            <person name="Qian W."/>
            <person name="Wang J."/>
            <person name="Ye Z."/>
            <person name="Cao C."/>
            <person name="Hu Q."/>
            <person name="Kim J."/>
            <person name="Larkin D.M."/>
            <person name="Auvil L."/>
            <person name="Capitanu B."/>
            <person name="Ma J."/>
            <person name="Lewin H.A."/>
            <person name="Qian X."/>
            <person name="Lang Y."/>
            <person name="Zhou R."/>
            <person name="Wang L."/>
            <person name="Wang K."/>
            <person name="Xia J."/>
            <person name="Liao S."/>
            <person name="Pan S."/>
            <person name="Lu X."/>
            <person name="Hou H."/>
            <person name="Wang Y."/>
            <person name="Zang X."/>
            <person name="Yin Y."/>
            <person name="Ma H."/>
            <person name="Zhang J."/>
            <person name="Wang Z."/>
            <person name="Zhang Y."/>
            <person name="Zhang D."/>
            <person name="Yonezawa T."/>
            <person name="Hasegawa M."/>
            <person name="Zhong Y."/>
            <person name="Liu W."/>
            <person name="Zhang Y."/>
            <person name="Huang Z."/>
            <person name="Zhang S."/>
            <person name="Long R."/>
            <person name="Yang H."/>
            <person name="Wang J."/>
            <person name="Lenstra J.A."/>
            <person name="Cooper D.N."/>
            <person name="Wu Y."/>
            <person name="Wang J."/>
            <person name="Shi P."/>
            <person name="Wang J."/>
            <person name="Liu J."/>
        </authorList>
    </citation>
    <scope>NUCLEOTIDE SEQUENCE [LARGE SCALE GENOMIC DNA]</scope>
    <source>
        <strain evidence="2">yakQH1</strain>
    </source>
</reference>
<evidence type="ECO:0000313" key="2">
    <source>
        <dbReference type="Proteomes" id="UP000011080"/>
    </source>
</evidence>
<protein>
    <submittedName>
        <fullName evidence="1">Uncharacterized protein</fullName>
    </submittedName>
</protein>
<evidence type="ECO:0000313" key="1">
    <source>
        <dbReference type="EMBL" id="ELR61730.1"/>
    </source>
</evidence>
<gene>
    <name evidence="1" type="ORF">M91_07939</name>
</gene>
<dbReference type="Proteomes" id="UP000011080">
    <property type="component" value="Unassembled WGS sequence"/>
</dbReference>
<name>L8IYL3_9CETA</name>